<proteinExistence type="predicted"/>
<evidence type="ECO:0000313" key="2">
    <source>
        <dbReference type="EMBL" id="GGU85062.1"/>
    </source>
</evidence>
<name>A0ABQ2VFZ3_9ACTN</name>
<sequence>MSAQGELAGWLLRTPDTRSLTGVSGAPSPGHKRASPLSRGVRDAPVRP</sequence>
<keyword evidence="3" id="KW-1185">Reference proteome</keyword>
<dbReference type="Proteomes" id="UP000654471">
    <property type="component" value="Unassembled WGS sequence"/>
</dbReference>
<gene>
    <name evidence="2" type="ORF">GCM10010211_58900</name>
</gene>
<protein>
    <submittedName>
        <fullName evidence="2">Uncharacterized protein</fullName>
    </submittedName>
</protein>
<evidence type="ECO:0000256" key="1">
    <source>
        <dbReference type="SAM" id="MobiDB-lite"/>
    </source>
</evidence>
<organism evidence="2 3">
    <name type="scientific">Streptomyces albospinus</name>
    <dbReference type="NCBI Taxonomy" id="285515"/>
    <lineage>
        <taxon>Bacteria</taxon>
        <taxon>Bacillati</taxon>
        <taxon>Actinomycetota</taxon>
        <taxon>Actinomycetes</taxon>
        <taxon>Kitasatosporales</taxon>
        <taxon>Streptomycetaceae</taxon>
        <taxon>Streptomyces</taxon>
    </lineage>
</organism>
<evidence type="ECO:0000313" key="3">
    <source>
        <dbReference type="Proteomes" id="UP000654471"/>
    </source>
</evidence>
<comment type="caution">
    <text evidence="2">The sequence shown here is derived from an EMBL/GenBank/DDBJ whole genome shotgun (WGS) entry which is preliminary data.</text>
</comment>
<feature type="region of interest" description="Disordered" evidence="1">
    <location>
        <begin position="1"/>
        <end position="48"/>
    </location>
</feature>
<dbReference type="EMBL" id="BMRP01000026">
    <property type="protein sequence ID" value="GGU85062.1"/>
    <property type="molecule type" value="Genomic_DNA"/>
</dbReference>
<reference evidence="3" key="1">
    <citation type="journal article" date="2019" name="Int. J. Syst. Evol. Microbiol.">
        <title>The Global Catalogue of Microorganisms (GCM) 10K type strain sequencing project: providing services to taxonomists for standard genome sequencing and annotation.</title>
        <authorList>
            <consortium name="The Broad Institute Genomics Platform"/>
            <consortium name="The Broad Institute Genome Sequencing Center for Infectious Disease"/>
            <person name="Wu L."/>
            <person name="Ma J."/>
        </authorList>
    </citation>
    <scope>NUCLEOTIDE SEQUENCE [LARGE SCALE GENOMIC DNA]</scope>
    <source>
        <strain evidence="3">JCM 3399</strain>
    </source>
</reference>
<accession>A0ABQ2VFZ3</accession>